<proteinExistence type="predicted"/>
<dbReference type="RefSeq" id="WP_156218240.1">
    <property type="nucleotide sequence ID" value="NZ_WOFH01000007.1"/>
</dbReference>
<dbReference type="EMBL" id="WOFH01000007">
    <property type="protein sequence ID" value="MUN39063.1"/>
    <property type="molecule type" value="Genomic_DNA"/>
</dbReference>
<dbReference type="Pfam" id="PF19142">
    <property type="entry name" value="DUF5825"/>
    <property type="match status" value="1"/>
</dbReference>
<comment type="caution">
    <text evidence="1">The sequence shown here is derived from an EMBL/GenBank/DDBJ whole genome shotgun (WGS) entry which is preliminary data.</text>
</comment>
<protein>
    <submittedName>
        <fullName evidence="1">Uncharacterized protein</fullName>
    </submittedName>
</protein>
<dbReference type="Proteomes" id="UP000432015">
    <property type="component" value="Unassembled WGS sequence"/>
</dbReference>
<reference evidence="1 2" key="1">
    <citation type="submission" date="2019-11" db="EMBL/GenBank/DDBJ databases">
        <authorList>
            <person name="Cao P."/>
        </authorList>
    </citation>
    <scope>NUCLEOTIDE SEQUENCE [LARGE SCALE GENOMIC DNA]</scope>
    <source>
        <strain evidence="1 2">NEAU-AAG5</strain>
    </source>
</reference>
<accession>A0A7K1L431</accession>
<name>A0A7K1L431_9ACTN</name>
<dbReference type="AlphaFoldDB" id="A0A7K1L431"/>
<sequence>MVPVTMTLWRDYEELDRPGVCAGTAAVSGPAAEASRALFEDGVRRVALKDTVDLSGATDAVPSLVLVRELTAYGIAVDWRVRLGDGRWRDLSHLYPPGEVVGDEEARRDWRDGYHFFKCVYRRGPGFLQVRDRRSGVLRKITIDGPAHRAAVESLLEGCPSAALPPPVLRDLRTMRLVHFLDGAAWWLPCRVRRWPAGKSVL</sequence>
<evidence type="ECO:0000313" key="1">
    <source>
        <dbReference type="EMBL" id="MUN39063.1"/>
    </source>
</evidence>
<keyword evidence="2" id="KW-1185">Reference proteome</keyword>
<organism evidence="1 2">
    <name type="scientific">Actinomadura litoris</name>
    <dbReference type="NCBI Taxonomy" id="2678616"/>
    <lineage>
        <taxon>Bacteria</taxon>
        <taxon>Bacillati</taxon>
        <taxon>Actinomycetota</taxon>
        <taxon>Actinomycetes</taxon>
        <taxon>Streptosporangiales</taxon>
        <taxon>Thermomonosporaceae</taxon>
        <taxon>Actinomadura</taxon>
    </lineage>
</organism>
<gene>
    <name evidence="1" type="ORF">GNZ18_21025</name>
</gene>
<dbReference type="InterPro" id="IPR043863">
    <property type="entry name" value="DUF5825"/>
</dbReference>
<evidence type="ECO:0000313" key="2">
    <source>
        <dbReference type="Proteomes" id="UP000432015"/>
    </source>
</evidence>